<sequence length="743" mass="82069">MENKLQSFKANFGTLPVFLTAISTILGAVMFLRFGYAVGEVGFMGTLLIILIGHLVTIPTAMALAEIATNQKVEGGGEYFIISRSFGLNIGSSIGLALYLSQAISVAFYIIAFAESFEAIKPWVSSELGYTITDNRIFSVPALLLLIGLMVTKGADLGMKALYVVVAILFVSLVMFFLGSTDYSNVYDSSLIFKNVDSEKGFFFVFAIIFPAFTGMTAGVGLSGDLKDPKKSIPMGTLAATIVGMVLYVFIALKLVYSASPDDLVNDQLIMSKIALWGPIIPLGLAAATISSALGSFMVAPRTLQAIGSDNVIPNKKVNEFVAAGTAKNNEPKNATIITSVIALVFVLMGDVNAVAEVISMFFMVTYGSLCLISFMQHFAADPSYRPSFKSKWYLSLLGAVLCIYLMFKVNAVYAVASILLMVGIYFYITFNNSNKKGMANIFQGVIHQFSRNLQVFLQKTEKENSDDYWRPGVICLNKDSFERLAAFDMMKWISHRYGFGTYIHFEKGYFSKATRQTADEKLSKLIEMANTTKSNVFLETIISPSNTNAIVQAIQQPGISGHDNNMMLFEFKKGTTEWLTDVVDNYNLIASADYDLCILASSDRNFGYRSEIHVWIKKEDFENANLMILLSYIILGHPDWKKSEIKIFAVVDKANIEKEKDSLIELTTTGRLPISPNNIIMLPIDENVDKIQLINETSKSADLTILGFHESNLKTKGIEIFNTYNGLGNVLFVNTRHSKLIK</sequence>
<dbReference type="RefSeq" id="WP_236457303.1">
    <property type="nucleotide sequence ID" value="NZ_CBCSGE010000027.1"/>
</dbReference>
<dbReference type="PANTHER" id="PTHR11827">
    <property type="entry name" value="SOLUTE CARRIER FAMILY 12, CATION COTRANSPORTERS"/>
    <property type="match status" value="1"/>
</dbReference>
<keyword evidence="3 5" id="KW-1133">Transmembrane helix</keyword>
<dbReference type="InterPro" id="IPR004841">
    <property type="entry name" value="AA-permease/SLC12A_dom"/>
</dbReference>
<dbReference type="InterPro" id="IPR004842">
    <property type="entry name" value="SLC12A_fam"/>
</dbReference>
<dbReference type="Gene3D" id="1.20.1740.10">
    <property type="entry name" value="Amino acid/polyamine transporter I"/>
    <property type="match status" value="1"/>
</dbReference>
<dbReference type="Pfam" id="PF00324">
    <property type="entry name" value="AA_permease"/>
    <property type="match status" value="1"/>
</dbReference>
<feature type="transmembrane region" description="Helical" evidence="5">
    <location>
        <begin position="161"/>
        <end position="181"/>
    </location>
</feature>
<comment type="subcellular location">
    <subcellularLocation>
        <location evidence="1">Membrane</location>
        <topology evidence="1">Multi-pass membrane protein</topology>
    </subcellularLocation>
</comment>
<organism evidence="7 8">
    <name type="scientific">Flavobacterium jumunjinense</name>
    <dbReference type="NCBI Taxonomy" id="998845"/>
    <lineage>
        <taxon>Bacteria</taxon>
        <taxon>Pseudomonadati</taxon>
        <taxon>Bacteroidota</taxon>
        <taxon>Flavobacteriia</taxon>
        <taxon>Flavobacteriales</taxon>
        <taxon>Flavobacteriaceae</taxon>
        <taxon>Flavobacterium</taxon>
    </lineage>
</organism>
<feature type="transmembrane region" description="Helical" evidence="5">
    <location>
        <begin position="42"/>
        <end position="65"/>
    </location>
</feature>
<feature type="transmembrane region" description="Helical" evidence="5">
    <location>
        <begin position="201"/>
        <end position="223"/>
    </location>
</feature>
<evidence type="ECO:0000256" key="1">
    <source>
        <dbReference type="ARBA" id="ARBA00004141"/>
    </source>
</evidence>
<keyword evidence="8" id="KW-1185">Reference proteome</keyword>
<dbReference type="Proteomes" id="UP001589607">
    <property type="component" value="Unassembled WGS sequence"/>
</dbReference>
<reference evidence="7 8" key="1">
    <citation type="submission" date="2024-09" db="EMBL/GenBank/DDBJ databases">
        <authorList>
            <person name="Sun Q."/>
            <person name="Mori K."/>
        </authorList>
    </citation>
    <scope>NUCLEOTIDE SEQUENCE [LARGE SCALE GENOMIC DNA]</scope>
    <source>
        <strain evidence="7 8">CECT 7955</strain>
    </source>
</reference>
<feature type="transmembrane region" description="Helical" evidence="5">
    <location>
        <begin position="277"/>
        <end position="300"/>
    </location>
</feature>
<evidence type="ECO:0000259" key="6">
    <source>
        <dbReference type="Pfam" id="PF00324"/>
    </source>
</evidence>
<keyword evidence="4 5" id="KW-0472">Membrane</keyword>
<evidence type="ECO:0000313" key="8">
    <source>
        <dbReference type="Proteomes" id="UP001589607"/>
    </source>
</evidence>
<comment type="caution">
    <text evidence="7">The sequence shown here is derived from an EMBL/GenBank/DDBJ whole genome shotgun (WGS) entry which is preliminary data.</text>
</comment>
<keyword evidence="2 5" id="KW-0812">Transmembrane</keyword>
<feature type="transmembrane region" description="Helical" evidence="5">
    <location>
        <begin position="86"/>
        <end position="112"/>
    </location>
</feature>
<gene>
    <name evidence="7" type="ORF">ACFFVF_02120</name>
</gene>
<proteinExistence type="predicted"/>
<feature type="transmembrane region" description="Helical" evidence="5">
    <location>
        <begin position="393"/>
        <end position="408"/>
    </location>
</feature>
<feature type="transmembrane region" description="Helical" evidence="5">
    <location>
        <begin position="12"/>
        <end position="36"/>
    </location>
</feature>
<feature type="domain" description="Amino acid permease/ SLC12A" evidence="6">
    <location>
        <begin position="17"/>
        <end position="455"/>
    </location>
</feature>
<protein>
    <submittedName>
        <fullName evidence="7">Amino acid permease</fullName>
    </submittedName>
</protein>
<feature type="transmembrane region" description="Helical" evidence="5">
    <location>
        <begin position="132"/>
        <end position="149"/>
    </location>
</feature>
<evidence type="ECO:0000256" key="3">
    <source>
        <dbReference type="ARBA" id="ARBA00022989"/>
    </source>
</evidence>
<feature type="transmembrane region" description="Helical" evidence="5">
    <location>
        <begin position="235"/>
        <end position="257"/>
    </location>
</feature>
<evidence type="ECO:0000313" key="7">
    <source>
        <dbReference type="EMBL" id="MFB9095298.1"/>
    </source>
</evidence>
<evidence type="ECO:0000256" key="2">
    <source>
        <dbReference type="ARBA" id="ARBA00022692"/>
    </source>
</evidence>
<feature type="transmembrane region" description="Helical" evidence="5">
    <location>
        <begin position="358"/>
        <end position="381"/>
    </location>
</feature>
<dbReference type="EMBL" id="JBHMEY010000005">
    <property type="protein sequence ID" value="MFB9095298.1"/>
    <property type="molecule type" value="Genomic_DNA"/>
</dbReference>
<evidence type="ECO:0000256" key="5">
    <source>
        <dbReference type="SAM" id="Phobius"/>
    </source>
</evidence>
<accession>A0ABV5GJ05</accession>
<dbReference type="PANTHER" id="PTHR11827:SF72">
    <property type="entry name" value="GH08340P"/>
    <property type="match status" value="1"/>
</dbReference>
<name>A0ABV5GJ05_9FLAO</name>
<evidence type="ECO:0000256" key="4">
    <source>
        <dbReference type="ARBA" id="ARBA00023136"/>
    </source>
</evidence>